<evidence type="ECO:0000313" key="3">
    <source>
        <dbReference type="Proteomes" id="UP001500390"/>
    </source>
</evidence>
<organism evidence="2 3">
    <name type="scientific">Ornithinibacter aureus</name>
    <dbReference type="NCBI Taxonomy" id="622664"/>
    <lineage>
        <taxon>Bacteria</taxon>
        <taxon>Bacillati</taxon>
        <taxon>Actinomycetota</taxon>
        <taxon>Actinomycetes</taxon>
        <taxon>Micrococcales</taxon>
        <taxon>Intrasporangiaceae</taxon>
        <taxon>Ornithinibacter</taxon>
    </lineage>
</organism>
<reference evidence="3" key="1">
    <citation type="journal article" date="2019" name="Int. J. Syst. Evol. Microbiol.">
        <title>The Global Catalogue of Microorganisms (GCM) 10K type strain sequencing project: providing services to taxonomists for standard genome sequencing and annotation.</title>
        <authorList>
            <consortium name="The Broad Institute Genomics Platform"/>
            <consortium name="The Broad Institute Genome Sequencing Center for Infectious Disease"/>
            <person name="Wu L."/>
            <person name="Ma J."/>
        </authorList>
    </citation>
    <scope>NUCLEOTIDE SEQUENCE [LARGE SCALE GENOMIC DNA]</scope>
    <source>
        <strain evidence="3">JCM 17738</strain>
    </source>
</reference>
<comment type="caution">
    <text evidence="2">The sequence shown here is derived from an EMBL/GenBank/DDBJ whole genome shotgun (WGS) entry which is preliminary data.</text>
</comment>
<dbReference type="Proteomes" id="UP001500390">
    <property type="component" value="Unassembled WGS sequence"/>
</dbReference>
<protein>
    <recommendedName>
        <fullName evidence="4">Transposase IS116/IS110/IS902 family protein</fullName>
    </recommendedName>
</protein>
<dbReference type="EMBL" id="BAABFX010000021">
    <property type="protein sequence ID" value="GAA4393086.1"/>
    <property type="molecule type" value="Genomic_DNA"/>
</dbReference>
<proteinExistence type="predicted"/>
<feature type="region of interest" description="Disordered" evidence="1">
    <location>
        <begin position="77"/>
        <end position="111"/>
    </location>
</feature>
<evidence type="ECO:0000256" key="1">
    <source>
        <dbReference type="SAM" id="MobiDB-lite"/>
    </source>
</evidence>
<keyword evidence="3" id="KW-1185">Reference proteome</keyword>
<evidence type="ECO:0008006" key="4">
    <source>
        <dbReference type="Google" id="ProtNLM"/>
    </source>
</evidence>
<accession>A0ABP8JMN6</accession>
<name>A0ABP8JMN6_9MICO</name>
<evidence type="ECO:0000313" key="2">
    <source>
        <dbReference type="EMBL" id="GAA4393086.1"/>
    </source>
</evidence>
<sequence>MDQVLATSARRDRLDARIEQLAADSGWTPMVHRLGCLRGISTLTGFALAVEIGDGARFDGTSIGAYLGLILRGTRVPAKSAQDHPYRKRPRPPAPGRSLPAPHAPPPTTSC</sequence>
<gene>
    <name evidence="2" type="ORF">GCM10023153_12780</name>
</gene>
<feature type="compositionally biased region" description="Pro residues" evidence="1">
    <location>
        <begin position="102"/>
        <end position="111"/>
    </location>
</feature>